<evidence type="ECO:0000256" key="7">
    <source>
        <dbReference type="SAM" id="Phobius"/>
    </source>
</evidence>
<feature type="transmembrane region" description="Helical" evidence="7">
    <location>
        <begin position="234"/>
        <end position="256"/>
    </location>
</feature>
<feature type="transmembrane region" description="Helical" evidence="7">
    <location>
        <begin position="322"/>
        <end position="345"/>
    </location>
</feature>
<evidence type="ECO:0000313" key="10">
    <source>
        <dbReference type="Proteomes" id="UP000006230"/>
    </source>
</evidence>
<evidence type="ECO:0000256" key="6">
    <source>
        <dbReference type="ARBA" id="ARBA00023136"/>
    </source>
</evidence>
<keyword evidence="5 7" id="KW-1133">Transmembrane helix</keyword>
<dbReference type="GO" id="GO:0005886">
    <property type="term" value="C:plasma membrane"/>
    <property type="evidence" value="ECO:0007669"/>
    <property type="project" value="UniProtKB-SubCell"/>
</dbReference>
<feature type="transmembrane region" description="Helical" evidence="7">
    <location>
        <begin position="351"/>
        <end position="372"/>
    </location>
</feature>
<protein>
    <submittedName>
        <fullName evidence="9">Thiamin ABC transporter membrane protein</fullName>
    </submittedName>
</protein>
<dbReference type="PANTHER" id="PTHR30183:SF9">
    <property type="entry name" value="THIAMINE TRANSPORT SYSTEM PERMEASE PROTEIN THIP"/>
    <property type="match status" value="1"/>
</dbReference>
<dbReference type="PANTHER" id="PTHR30183">
    <property type="entry name" value="MOLYBDENUM TRANSPORT SYSTEM PERMEASE PROTEIN MODB"/>
    <property type="match status" value="1"/>
</dbReference>
<dbReference type="Proteomes" id="UP000006230">
    <property type="component" value="Unassembled WGS sequence"/>
</dbReference>
<comment type="caution">
    <text evidence="9">The sequence shown here is derived from an EMBL/GenBank/DDBJ whole genome shotgun (WGS) entry which is preliminary data.</text>
</comment>
<dbReference type="PROSITE" id="PS50928">
    <property type="entry name" value="ABC_TM1"/>
    <property type="match status" value="2"/>
</dbReference>
<accession>Q0FQ97</accession>
<keyword evidence="2" id="KW-0813">Transport</keyword>
<dbReference type="InterPro" id="IPR000515">
    <property type="entry name" value="MetI-like"/>
</dbReference>
<keyword evidence="4 7" id="KW-0812">Transmembrane</keyword>
<proteinExistence type="predicted"/>
<feature type="domain" description="ABC transmembrane type-1" evidence="8">
    <location>
        <begin position="323"/>
        <end position="503"/>
    </location>
</feature>
<keyword evidence="10" id="KW-1185">Reference proteome</keyword>
<comment type="subcellular location">
    <subcellularLocation>
        <location evidence="1">Cell membrane</location>
        <topology evidence="1">Multi-pass membrane protein</topology>
    </subcellularLocation>
</comment>
<dbReference type="eggNOG" id="COG1178">
    <property type="taxonomic scope" value="Bacteria"/>
</dbReference>
<reference evidence="9 10" key="1">
    <citation type="journal article" date="2010" name="J. Bacteriol.">
        <title>Genome sequences of Pelagibaca bermudensis HTCC2601T and Maritimibacter alkaliphilus HTCC2654T, the type strains of two marine Roseobacter genera.</title>
        <authorList>
            <person name="Thrash J.C."/>
            <person name="Cho J.C."/>
            <person name="Ferriera S."/>
            <person name="Johnson J."/>
            <person name="Vergin K.L."/>
            <person name="Giovannoni S.J."/>
        </authorList>
    </citation>
    <scope>NUCLEOTIDE SEQUENCE [LARGE SCALE GENOMIC DNA]</scope>
    <source>
        <strain evidence="10">DSM 26914 / JCM 13377 / KCTC 12554 / HTCC2601</strain>
    </source>
</reference>
<evidence type="ECO:0000256" key="4">
    <source>
        <dbReference type="ARBA" id="ARBA00022692"/>
    </source>
</evidence>
<dbReference type="AlphaFoldDB" id="Q0FQ97"/>
<feature type="transmembrane region" description="Helical" evidence="7">
    <location>
        <begin position="288"/>
        <end position="310"/>
    </location>
</feature>
<feature type="transmembrane region" description="Helical" evidence="7">
    <location>
        <begin position="440"/>
        <end position="462"/>
    </location>
</feature>
<feature type="transmembrane region" description="Helical" evidence="7">
    <location>
        <begin position="482"/>
        <end position="503"/>
    </location>
</feature>
<dbReference type="HOGENOM" id="CLU_021838_5_3_5"/>
<dbReference type="CDD" id="cd06261">
    <property type="entry name" value="TM_PBP2"/>
    <property type="match status" value="2"/>
</dbReference>
<feature type="transmembrane region" description="Helical" evidence="7">
    <location>
        <begin position="85"/>
        <end position="110"/>
    </location>
</feature>
<organism evidence="9 10">
    <name type="scientific">Salipiger bermudensis (strain DSM 26914 / JCM 13377 / KCTC 12554 / HTCC2601)</name>
    <name type="common">Pelagibaca bermudensis</name>
    <dbReference type="NCBI Taxonomy" id="314265"/>
    <lineage>
        <taxon>Bacteria</taxon>
        <taxon>Pseudomonadati</taxon>
        <taxon>Pseudomonadota</taxon>
        <taxon>Alphaproteobacteria</taxon>
        <taxon>Rhodobacterales</taxon>
        <taxon>Roseobacteraceae</taxon>
        <taxon>Salipiger</taxon>
    </lineage>
</organism>
<evidence type="ECO:0000256" key="2">
    <source>
        <dbReference type="ARBA" id="ARBA00022448"/>
    </source>
</evidence>
<dbReference type="RefSeq" id="WP_007792902.1">
    <property type="nucleotide sequence ID" value="NZ_DS022276.1"/>
</dbReference>
<sequence>MASRAVALSRGSAAAWLAGLAVAALTLGPVAAVLVRAGGWGDLGPGDWQALRFTLLQALASAGASVALAVPVARALARRRFRGRGALVALMGAPFILPVIVAVLGLIAVFGQNGLANAALRALGLPEMTIYGIHGVILAHVFFNLPLAVRLLLQGWLAIPAERFRLTASLGLSPWAMFRVLEAPMLLRIAPGAFAVIFVICLSSFAVALTLGGGPRATTVELAIYQAVRFDFDLGRAALLSVIQLALALTAGLVALRLGAGSGFGAGLDRVARRWDGRGRLARLADGLWIVLAAGFLLTPLAMVALRGLPGLTAMGPGTWEAALNSVTVALISTALCIAWALPLATRGGELVGLAGIALSPLVLGTGLFLIVRPYANPFALALPVTMVVNALVALPFALRILRPEAEAVRADYGRLALALGLTRMAWLRLVFLPRLRRPLGFAAGLTAALSMGDLGVIALFADPDRATLPLQVYRLMGSYQMQAAAGAALLLLLLSFGAFWIFDRGGRVNADA</sequence>
<keyword evidence="3" id="KW-1003">Cell membrane</keyword>
<feature type="transmembrane region" description="Helical" evidence="7">
    <location>
        <begin position="413"/>
        <end position="433"/>
    </location>
</feature>
<evidence type="ECO:0000313" key="9">
    <source>
        <dbReference type="EMBL" id="EAU46350.1"/>
    </source>
</evidence>
<gene>
    <name evidence="9" type="primary">thiP</name>
    <name evidence="9" type="ORF">R2601_09852</name>
</gene>
<feature type="domain" description="ABC transmembrane type-1" evidence="8">
    <location>
        <begin position="51"/>
        <end position="255"/>
    </location>
</feature>
<dbReference type="OrthoDB" id="7066776at2"/>
<feature type="transmembrane region" description="Helical" evidence="7">
    <location>
        <begin position="193"/>
        <end position="213"/>
    </location>
</feature>
<feature type="transmembrane region" description="Helical" evidence="7">
    <location>
        <begin position="53"/>
        <end position="73"/>
    </location>
</feature>
<evidence type="ECO:0000256" key="5">
    <source>
        <dbReference type="ARBA" id="ARBA00022989"/>
    </source>
</evidence>
<dbReference type="EMBL" id="AATQ01000015">
    <property type="protein sequence ID" value="EAU46350.1"/>
    <property type="molecule type" value="Genomic_DNA"/>
</dbReference>
<dbReference type="Gene3D" id="1.10.3720.10">
    <property type="entry name" value="MetI-like"/>
    <property type="match status" value="2"/>
</dbReference>
<evidence type="ECO:0000256" key="1">
    <source>
        <dbReference type="ARBA" id="ARBA00004651"/>
    </source>
</evidence>
<feature type="transmembrane region" description="Helical" evidence="7">
    <location>
        <begin position="164"/>
        <end position="181"/>
    </location>
</feature>
<dbReference type="STRING" id="314265.R2601_09852"/>
<dbReference type="GO" id="GO:0055085">
    <property type="term" value="P:transmembrane transport"/>
    <property type="evidence" value="ECO:0007669"/>
    <property type="project" value="InterPro"/>
</dbReference>
<feature type="transmembrane region" description="Helical" evidence="7">
    <location>
        <begin position="379"/>
        <end position="401"/>
    </location>
</feature>
<name>Q0FQ97_SALBH</name>
<evidence type="ECO:0000259" key="8">
    <source>
        <dbReference type="PROSITE" id="PS50928"/>
    </source>
</evidence>
<evidence type="ECO:0000256" key="3">
    <source>
        <dbReference type="ARBA" id="ARBA00022475"/>
    </source>
</evidence>
<dbReference type="SUPFAM" id="SSF161098">
    <property type="entry name" value="MetI-like"/>
    <property type="match status" value="2"/>
</dbReference>
<feature type="transmembrane region" description="Helical" evidence="7">
    <location>
        <begin position="130"/>
        <end position="152"/>
    </location>
</feature>
<keyword evidence="6 7" id="KW-0472">Membrane</keyword>
<dbReference type="InterPro" id="IPR035906">
    <property type="entry name" value="MetI-like_sf"/>
</dbReference>